<dbReference type="InterPro" id="IPR036388">
    <property type="entry name" value="WH-like_DNA-bd_sf"/>
</dbReference>
<evidence type="ECO:0000256" key="2">
    <source>
        <dbReference type="ARBA" id="ARBA00023015"/>
    </source>
</evidence>
<protein>
    <submittedName>
        <fullName evidence="6">LysR family transcriptional regulator</fullName>
    </submittedName>
</protein>
<dbReference type="InterPro" id="IPR036390">
    <property type="entry name" value="WH_DNA-bd_sf"/>
</dbReference>
<dbReference type="InterPro" id="IPR000847">
    <property type="entry name" value="LysR_HTH_N"/>
</dbReference>
<evidence type="ECO:0000256" key="4">
    <source>
        <dbReference type="ARBA" id="ARBA00023163"/>
    </source>
</evidence>
<dbReference type="InterPro" id="IPR005119">
    <property type="entry name" value="LysR_subst-bd"/>
</dbReference>
<dbReference type="SUPFAM" id="SSF46785">
    <property type="entry name" value="Winged helix' DNA-binding domain"/>
    <property type="match status" value="1"/>
</dbReference>
<name>A0ABV3PT14_9HYPH</name>
<gene>
    <name evidence="6" type="ORF">ABXS05_23695</name>
</gene>
<sequence>MAESSHLPPLAWLRTFEACARHLNFTAAGEELGLTQAAVSQHIRNLEAELGAALFTRQRRGVELTAEAGAYLPHIQGVFRALARSTTELFGRRGGQTVDLRCPISFALLWLAPRVPAFAAAFPQIRLALSTVHVPADYADDRDGFDIRFGIGAFEGRDSHRLTWERLVPAAAPALLGGLPDLRHWTRLPLLSVAGGREMWPDWFARAGIGAPGRPALVFDSFVVALEAAKAGAGVVLASRPLADATLAEGLLRSLSDIELAGERGHFVTSPAGRALAPHEQAVLDWILHEARPRA</sequence>
<dbReference type="Gene3D" id="3.40.190.10">
    <property type="entry name" value="Periplasmic binding protein-like II"/>
    <property type="match status" value="2"/>
</dbReference>
<dbReference type="PROSITE" id="PS50931">
    <property type="entry name" value="HTH_LYSR"/>
    <property type="match status" value="1"/>
</dbReference>
<keyword evidence="7" id="KW-1185">Reference proteome</keyword>
<evidence type="ECO:0000256" key="1">
    <source>
        <dbReference type="ARBA" id="ARBA00009437"/>
    </source>
</evidence>
<keyword evidence="4" id="KW-0804">Transcription</keyword>
<evidence type="ECO:0000313" key="7">
    <source>
        <dbReference type="Proteomes" id="UP001555786"/>
    </source>
</evidence>
<dbReference type="RefSeq" id="WP_367625585.1">
    <property type="nucleotide sequence ID" value="NZ_JBFNQD010000009.1"/>
</dbReference>
<dbReference type="InterPro" id="IPR058163">
    <property type="entry name" value="LysR-type_TF_proteobact-type"/>
</dbReference>
<comment type="similarity">
    <text evidence="1">Belongs to the LysR transcriptional regulatory family.</text>
</comment>
<dbReference type="PRINTS" id="PR00039">
    <property type="entry name" value="HTHLYSR"/>
</dbReference>
<keyword evidence="3" id="KW-0238">DNA-binding</keyword>
<dbReference type="Gene3D" id="1.10.10.10">
    <property type="entry name" value="Winged helix-like DNA-binding domain superfamily/Winged helix DNA-binding domain"/>
    <property type="match status" value="1"/>
</dbReference>
<comment type="caution">
    <text evidence="6">The sequence shown here is derived from an EMBL/GenBank/DDBJ whole genome shotgun (WGS) entry which is preliminary data.</text>
</comment>
<dbReference type="PANTHER" id="PTHR30537">
    <property type="entry name" value="HTH-TYPE TRANSCRIPTIONAL REGULATOR"/>
    <property type="match status" value="1"/>
</dbReference>
<evidence type="ECO:0000313" key="6">
    <source>
        <dbReference type="EMBL" id="MEW9308578.1"/>
    </source>
</evidence>
<dbReference type="SUPFAM" id="SSF53850">
    <property type="entry name" value="Periplasmic binding protein-like II"/>
    <property type="match status" value="1"/>
</dbReference>
<organism evidence="6 7">
    <name type="scientific">Labrys neptuniae</name>
    <dbReference type="NCBI Taxonomy" id="376174"/>
    <lineage>
        <taxon>Bacteria</taxon>
        <taxon>Pseudomonadati</taxon>
        <taxon>Pseudomonadota</taxon>
        <taxon>Alphaproteobacteria</taxon>
        <taxon>Hyphomicrobiales</taxon>
        <taxon>Xanthobacteraceae</taxon>
        <taxon>Labrys</taxon>
    </lineage>
</organism>
<evidence type="ECO:0000256" key="3">
    <source>
        <dbReference type="ARBA" id="ARBA00023125"/>
    </source>
</evidence>
<dbReference type="Pfam" id="PF03466">
    <property type="entry name" value="LysR_substrate"/>
    <property type="match status" value="1"/>
</dbReference>
<dbReference type="EMBL" id="JBFNQD010000009">
    <property type="protein sequence ID" value="MEW9308578.1"/>
    <property type="molecule type" value="Genomic_DNA"/>
</dbReference>
<dbReference type="Proteomes" id="UP001555786">
    <property type="component" value="Unassembled WGS sequence"/>
</dbReference>
<evidence type="ECO:0000259" key="5">
    <source>
        <dbReference type="PROSITE" id="PS50931"/>
    </source>
</evidence>
<accession>A0ABV3PT14</accession>
<dbReference type="PANTHER" id="PTHR30537:SF79">
    <property type="entry name" value="TRANSCRIPTIONAL REGULATOR-RELATED"/>
    <property type="match status" value="1"/>
</dbReference>
<reference evidence="6 7" key="1">
    <citation type="submission" date="2024-07" db="EMBL/GenBank/DDBJ databases">
        <title>Description of Labrys sedimenti sp. nov., isolated from a diclofenac-degrading enrichment culture.</title>
        <authorList>
            <person name="Tancsics A."/>
            <person name="Csepanyi A."/>
        </authorList>
    </citation>
    <scope>NUCLEOTIDE SEQUENCE [LARGE SCALE GENOMIC DNA]</scope>
    <source>
        <strain evidence="6 7">LMG 23578</strain>
    </source>
</reference>
<feature type="domain" description="HTH lysR-type" evidence="5">
    <location>
        <begin position="8"/>
        <end position="65"/>
    </location>
</feature>
<proteinExistence type="inferred from homology"/>
<keyword evidence="2" id="KW-0805">Transcription regulation</keyword>
<dbReference type="Pfam" id="PF00126">
    <property type="entry name" value="HTH_1"/>
    <property type="match status" value="1"/>
</dbReference>